<dbReference type="SUPFAM" id="SSF102705">
    <property type="entry name" value="NIF3 (NGG1p interacting factor 3)-like"/>
    <property type="match status" value="1"/>
</dbReference>
<comment type="similarity">
    <text evidence="1">Belongs to the GTP cyclohydrolase I type 2/NIF3 family.</text>
</comment>
<feature type="binding site" evidence="3">
    <location>
        <position position="84"/>
    </location>
    <ligand>
        <name>a divalent metal cation</name>
        <dbReference type="ChEBI" id="CHEBI:60240"/>
        <label>1</label>
    </ligand>
</feature>
<keyword evidence="5" id="KW-1185">Reference proteome</keyword>
<dbReference type="Pfam" id="PF01784">
    <property type="entry name" value="DUF34_NIF3"/>
    <property type="match status" value="1"/>
</dbReference>
<dbReference type="GO" id="GO:0005739">
    <property type="term" value="C:mitochondrion"/>
    <property type="evidence" value="ECO:0007669"/>
    <property type="project" value="TreeGrafter"/>
</dbReference>
<reference evidence="4" key="1">
    <citation type="submission" date="2022-07" db="EMBL/GenBank/DDBJ databases">
        <authorList>
            <person name="Trinca V."/>
            <person name="Uliana J.V.C."/>
            <person name="Torres T.T."/>
            <person name="Ward R.J."/>
            <person name="Monesi N."/>
        </authorList>
    </citation>
    <scope>NUCLEOTIDE SEQUENCE</scope>
    <source>
        <strain evidence="4">HSMRA1968</strain>
        <tissue evidence="4">Whole embryos</tissue>
    </source>
</reference>
<dbReference type="GO" id="GO:0046872">
    <property type="term" value="F:metal ion binding"/>
    <property type="evidence" value="ECO:0007669"/>
    <property type="project" value="UniProtKB-KW"/>
</dbReference>
<gene>
    <name evidence="4" type="ORF">Bhyg_03625</name>
</gene>
<organism evidence="4 5">
    <name type="scientific">Pseudolycoriella hygida</name>
    <dbReference type="NCBI Taxonomy" id="35572"/>
    <lineage>
        <taxon>Eukaryota</taxon>
        <taxon>Metazoa</taxon>
        <taxon>Ecdysozoa</taxon>
        <taxon>Arthropoda</taxon>
        <taxon>Hexapoda</taxon>
        <taxon>Insecta</taxon>
        <taxon>Pterygota</taxon>
        <taxon>Neoptera</taxon>
        <taxon>Endopterygota</taxon>
        <taxon>Diptera</taxon>
        <taxon>Nematocera</taxon>
        <taxon>Sciaroidea</taxon>
        <taxon>Sciaridae</taxon>
        <taxon>Pseudolycoriella</taxon>
    </lineage>
</organism>
<accession>A0A9Q0S7N5</accession>
<evidence type="ECO:0000256" key="3">
    <source>
        <dbReference type="PIRSR" id="PIRSR602678-1"/>
    </source>
</evidence>
<evidence type="ECO:0000256" key="1">
    <source>
        <dbReference type="ARBA" id="ARBA00006964"/>
    </source>
</evidence>
<evidence type="ECO:0000313" key="4">
    <source>
        <dbReference type="EMBL" id="KAJ6648397.1"/>
    </source>
</evidence>
<dbReference type="Gene3D" id="3.40.1390.30">
    <property type="entry name" value="NIF3 (NGG1p interacting factor 3)-like"/>
    <property type="match status" value="1"/>
</dbReference>
<proteinExistence type="inferred from homology"/>
<dbReference type="EMBL" id="WJQU01000001">
    <property type="protein sequence ID" value="KAJ6648397.1"/>
    <property type="molecule type" value="Genomic_DNA"/>
</dbReference>
<comment type="caution">
    <text evidence="4">The sequence shown here is derived from an EMBL/GenBank/DDBJ whole genome shotgun (WGS) entry which is preliminary data.</text>
</comment>
<dbReference type="Proteomes" id="UP001151699">
    <property type="component" value="Chromosome A"/>
</dbReference>
<sequence>MNQAHLNRSQSAQSGQKYLTLREVVCELEKFAPLELAESWDNVGLLVEPTAQRLITKALLVNDITEGVLAQAIQSSVEMIISFHSPICSPLTKVTQSNWRERVIVRCLENRIAVYSPHTAWHVSENGVNDEMCHLINIGQRGYRVRPIIPHPSNELRRGSGRLIEYTEELRLEYFIEQAQNLFDLKHVQIAMGCGHNRKTRITTVALCAGSRSGILKNVQADLYITEEMSHHDVLDAIHQGTSVILLNHTICERMFLQKFCRDFNQKLVSRQVSTRLMLDELHDKEPLITH</sequence>
<dbReference type="PANTHER" id="PTHR13799">
    <property type="entry name" value="NGG1 INTERACTING FACTOR 3"/>
    <property type="match status" value="1"/>
</dbReference>
<feature type="binding site" evidence="3">
    <location>
        <position position="249"/>
    </location>
    <ligand>
        <name>a divalent metal cation</name>
        <dbReference type="ChEBI" id="CHEBI:60240"/>
        <label>1</label>
    </ligand>
</feature>
<dbReference type="OrthoDB" id="3345469at2759"/>
<dbReference type="InterPro" id="IPR036069">
    <property type="entry name" value="DUF34/NIF3_sf"/>
</dbReference>
<keyword evidence="3" id="KW-0479">Metal-binding</keyword>
<feature type="binding site" evidence="3">
    <location>
        <position position="253"/>
    </location>
    <ligand>
        <name>a divalent metal cation</name>
        <dbReference type="ChEBI" id="CHEBI:60240"/>
        <label>1</label>
    </ligand>
</feature>
<evidence type="ECO:0000256" key="2">
    <source>
        <dbReference type="ARBA" id="ARBA00019069"/>
    </source>
</evidence>
<dbReference type="NCBIfam" id="TIGR00486">
    <property type="entry name" value="YbgI_SA1388"/>
    <property type="match status" value="1"/>
</dbReference>
<dbReference type="AlphaFoldDB" id="A0A9Q0S7N5"/>
<evidence type="ECO:0000313" key="5">
    <source>
        <dbReference type="Proteomes" id="UP001151699"/>
    </source>
</evidence>
<name>A0A9Q0S7N5_9DIPT</name>
<dbReference type="FunFam" id="3.40.1390.30:FF:000001">
    <property type="entry name" value="GTP cyclohydrolase 1 type 2"/>
    <property type="match status" value="1"/>
</dbReference>
<protein>
    <recommendedName>
        <fullName evidence="2">NIF3-like protein 1</fullName>
    </recommendedName>
</protein>
<dbReference type="InterPro" id="IPR002678">
    <property type="entry name" value="DUF34/NIF3"/>
</dbReference>
<dbReference type="PANTHER" id="PTHR13799:SF13">
    <property type="entry name" value="NIF3-LIKE PROTEIN 1"/>
    <property type="match status" value="1"/>
</dbReference>